<dbReference type="EMBL" id="CP144914">
    <property type="protein sequence ID" value="WWD80828.1"/>
    <property type="molecule type" value="Genomic_DNA"/>
</dbReference>
<evidence type="ECO:0000313" key="3">
    <source>
        <dbReference type="Proteomes" id="UP000321816"/>
    </source>
</evidence>
<dbReference type="Pfam" id="PF12680">
    <property type="entry name" value="SnoaL_2"/>
    <property type="match status" value="1"/>
</dbReference>
<dbReference type="AlphaFoldDB" id="A0A5C7F947"/>
<dbReference type="Proteomes" id="UP000321816">
    <property type="component" value="Chromosome"/>
</dbReference>
<dbReference type="OrthoDB" id="6692273at2"/>
<dbReference type="RefSeq" id="WP_147803250.1">
    <property type="nucleotide sequence ID" value="NZ_CP144914.1"/>
</dbReference>
<dbReference type="InterPro" id="IPR037401">
    <property type="entry name" value="SnoaL-like"/>
</dbReference>
<gene>
    <name evidence="2" type="ORF">FTX54_004520</name>
</gene>
<dbReference type="KEGG" id="ahal:FTX54_004520"/>
<protein>
    <submittedName>
        <fullName evidence="2">Nuclear transport factor 2 family protein</fullName>
    </submittedName>
</protein>
<dbReference type="InterPro" id="IPR032710">
    <property type="entry name" value="NTF2-like_dom_sf"/>
</dbReference>
<sequence>MDHNADLIQAFNEAFATNDISFIADNITEDVVWKMAGEEVIRGKQEVLNLLNSMGDNGVDSIEIENIIINGTSIACNGRIEMRSAKGKVKIFEYCDVYKLDKETDGKIKELTSYVVEAVSDESKQ</sequence>
<organism evidence="2 3">
    <name type="scientific">Alkalicoccus halolimnae</name>
    <dbReference type="NCBI Taxonomy" id="1667239"/>
    <lineage>
        <taxon>Bacteria</taxon>
        <taxon>Bacillati</taxon>
        <taxon>Bacillota</taxon>
        <taxon>Bacilli</taxon>
        <taxon>Bacillales</taxon>
        <taxon>Bacillaceae</taxon>
        <taxon>Alkalicoccus</taxon>
    </lineage>
</organism>
<evidence type="ECO:0000259" key="1">
    <source>
        <dbReference type="Pfam" id="PF12680"/>
    </source>
</evidence>
<name>A0A5C7F947_9BACI</name>
<accession>A0A5C7F947</accession>
<evidence type="ECO:0000313" key="2">
    <source>
        <dbReference type="EMBL" id="WWD80828.1"/>
    </source>
</evidence>
<dbReference type="Gene3D" id="3.10.450.50">
    <property type="match status" value="1"/>
</dbReference>
<keyword evidence="3" id="KW-1185">Reference proteome</keyword>
<proteinExistence type="predicted"/>
<dbReference type="SUPFAM" id="SSF54427">
    <property type="entry name" value="NTF2-like"/>
    <property type="match status" value="1"/>
</dbReference>
<feature type="domain" description="SnoaL-like" evidence="1">
    <location>
        <begin position="8"/>
        <end position="110"/>
    </location>
</feature>
<reference evidence="2 3" key="1">
    <citation type="submission" date="2024-01" db="EMBL/GenBank/DDBJ databases">
        <title>Complete Genome Sequence of Alkalicoccus halolimnae BZ-SZ-XJ29T, a Moderately Halophilic Bacterium Isolated from a Salt Lake.</title>
        <authorList>
            <person name="Zhao B."/>
        </authorList>
    </citation>
    <scope>NUCLEOTIDE SEQUENCE [LARGE SCALE GENOMIC DNA]</scope>
    <source>
        <strain evidence="2 3">BZ-SZ-XJ29</strain>
    </source>
</reference>